<dbReference type="eggNOG" id="COG0739">
    <property type="taxonomic scope" value="Bacteria"/>
</dbReference>
<dbReference type="FunFam" id="2.70.70.10:FF:000006">
    <property type="entry name" value="M23 family peptidase"/>
    <property type="match status" value="1"/>
</dbReference>
<evidence type="ECO:0000313" key="5">
    <source>
        <dbReference type="Proteomes" id="UP000001693"/>
    </source>
</evidence>
<keyword evidence="5" id="KW-1185">Reference proteome</keyword>
<sequence length="340" mass="36630">MDILITHGGLARTRSFHVGPLQLGVIVATFVLAMMMMSGTIYHFIFLKAAREGWPVVSHLTGLVVRDETEQRDRFLRENLDAMAQKVGEMQAKVVKLEAMGERVAGLAGIKPEELRVVETLGEKPLGGGEAATVEGGRGGPYVPVSSPSMVQLNSVVDALELQAARSGDVFTLTESRLLERRLEMMMVPSAPPVRGPIGSGFGFRLDPFTRHAALHTGLDFPAPQGTPIHAAAGGVVLNAESQGAYGQAVEIDHGNGLVTRYAHTSKFHVRPGEVVRRGQLIANVGNTGRSTGAHLHFEVLLNGVQQNPARFLARGEDLSLKEQTAEASPERRSGKRKTR</sequence>
<evidence type="ECO:0000313" key="4">
    <source>
        <dbReference type="EMBL" id="ACB33017.1"/>
    </source>
</evidence>
<dbReference type="SUPFAM" id="SSF51261">
    <property type="entry name" value="Duplicated hybrid motif"/>
    <property type="match status" value="1"/>
</dbReference>
<dbReference type="InterPro" id="IPR016047">
    <property type="entry name" value="M23ase_b-sheet_dom"/>
</dbReference>
<dbReference type="OrthoDB" id="9815245at2"/>
<dbReference type="CDD" id="cd12797">
    <property type="entry name" value="M23_peptidase"/>
    <property type="match status" value="1"/>
</dbReference>
<dbReference type="InterPro" id="IPR050570">
    <property type="entry name" value="Cell_wall_metabolism_enzyme"/>
</dbReference>
<evidence type="ECO:0000259" key="3">
    <source>
        <dbReference type="Pfam" id="PF01551"/>
    </source>
</evidence>
<keyword evidence="2" id="KW-1133">Transmembrane helix</keyword>
<name>B1Y0N6_LEPCP</name>
<keyword evidence="2" id="KW-0472">Membrane</keyword>
<dbReference type="Proteomes" id="UP000001693">
    <property type="component" value="Chromosome"/>
</dbReference>
<proteinExistence type="predicted"/>
<dbReference type="PANTHER" id="PTHR21666">
    <property type="entry name" value="PEPTIDASE-RELATED"/>
    <property type="match status" value="1"/>
</dbReference>
<dbReference type="HOGENOM" id="CLU_029425_2_2_4"/>
<keyword evidence="2" id="KW-0812">Transmembrane</keyword>
<organism evidence="4 5">
    <name type="scientific">Leptothrix cholodnii (strain ATCC 51168 / LMG 8142 / SP-6)</name>
    <name type="common">Leptothrix discophora (strain SP-6)</name>
    <dbReference type="NCBI Taxonomy" id="395495"/>
    <lineage>
        <taxon>Bacteria</taxon>
        <taxon>Pseudomonadati</taxon>
        <taxon>Pseudomonadota</taxon>
        <taxon>Betaproteobacteria</taxon>
        <taxon>Burkholderiales</taxon>
        <taxon>Sphaerotilaceae</taxon>
        <taxon>Leptothrix</taxon>
    </lineage>
</organism>
<feature type="region of interest" description="Disordered" evidence="1">
    <location>
        <begin position="317"/>
        <end position="340"/>
    </location>
</feature>
<feature type="domain" description="M23ase beta-sheet core" evidence="3">
    <location>
        <begin position="215"/>
        <end position="309"/>
    </location>
</feature>
<reference evidence="4 5" key="1">
    <citation type="submission" date="2008-03" db="EMBL/GenBank/DDBJ databases">
        <title>Complete sequence of Leptothrix cholodnii SP-6.</title>
        <authorList>
            <consortium name="US DOE Joint Genome Institute"/>
            <person name="Copeland A."/>
            <person name="Lucas S."/>
            <person name="Lapidus A."/>
            <person name="Glavina del Rio T."/>
            <person name="Dalin E."/>
            <person name="Tice H."/>
            <person name="Bruce D."/>
            <person name="Goodwin L."/>
            <person name="Pitluck S."/>
            <person name="Chertkov O."/>
            <person name="Brettin T."/>
            <person name="Detter J.C."/>
            <person name="Han C."/>
            <person name="Kuske C.R."/>
            <person name="Schmutz J."/>
            <person name="Larimer F."/>
            <person name="Land M."/>
            <person name="Hauser L."/>
            <person name="Kyrpides N."/>
            <person name="Lykidis A."/>
            <person name="Emerson D."/>
            <person name="Richardson P."/>
        </authorList>
    </citation>
    <scope>NUCLEOTIDE SEQUENCE [LARGE SCALE GENOMIC DNA]</scope>
    <source>
        <strain evidence="5">ATCC 51168 / LMG 8142 / SP-6</strain>
    </source>
</reference>
<feature type="transmembrane region" description="Helical" evidence="2">
    <location>
        <begin position="23"/>
        <end position="45"/>
    </location>
</feature>
<dbReference type="InterPro" id="IPR011055">
    <property type="entry name" value="Dup_hybrid_motif"/>
</dbReference>
<gene>
    <name evidence="4" type="ordered locus">Lcho_0744</name>
</gene>
<dbReference type="Pfam" id="PF01551">
    <property type="entry name" value="Peptidase_M23"/>
    <property type="match status" value="1"/>
</dbReference>
<dbReference type="PANTHER" id="PTHR21666:SF270">
    <property type="entry name" value="MUREIN HYDROLASE ACTIVATOR ENVC"/>
    <property type="match status" value="1"/>
</dbReference>
<dbReference type="GO" id="GO:0004222">
    <property type="term" value="F:metalloendopeptidase activity"/>
    <property type="evidence" value="ECO:0007669"/>
    <property type="project" value="TreeGrafter"/>
</dbReference>
<evidence type="ECO:0000256" key="2">
    <source>
        <dbReference type="SAM" id="Phobius"/>
    </source>
</evidence>
<dbReference type="EMBL" id="CP001013">
    <property type="protein sequence ID" value="ACB33017.1"/>
    <property type="molecule type" value="Genomic_DNA"/>
</dbReference>
<dbReference type="RefSeq" id="WP_012345779.1">
    <property type="nucleotide sequence ID" value="NC_010524.1"/>
</dbReference>
<dbReference type="Gene3D" id="2.70.70.10">
    <property type="entry name" value="Glucose Permease (Domain IIA)"/>
    <property type="match status" value="1"/>
</dbReference>
<dbReference type="STRING" id="395495.Lcho_0744"/>
<evidence type="ECO:0000256" key="1">
    <source>
        <dbReference type="SAM" id="MobiDB-lite"/>
    </source>
</evidence>
<accession>B1Y0N6</accession>
<dbReference type="MEROPS" id="M23.009"/>
<dbReference type="KEGG" id="lch:Lcho_0744"/>
<feature type="compositionally biased region" description="Basic and acidic residues" evidence="1">
    <location>
        <begin position="317"/>
        <end position="333"/>
    </location>
</feature>
<protein>
    <submittedName>
        <fullName evidence="4">Peptidase M23B</fullName>
    </submittedName>
</protein>
<dbReference type="AlphaFoldDB" id="B1Y0N6"/>